<evidence type="ECO:0000259" key="3">
    <source>
        <dbReference type="PROSITE" id="PS50001"/>
    </source>
</evidence>
<dbReference type="SUPFAM" id="SSF55550">
    <property type="entry name" value="SH2 domain"/>
    <property type="match status" value="1"/>
</dbReference>
<reference evidence="4" key="1">
    <citation type="submission" date="2016-03" db="EMBL/GenBank/DDBJ databases">
        <title>Mechanisms controlling the formation of the plant cell surface in tip-growing cells are functionally conserved among land plants.</title>
        <authorList>
            <person name="Honkanen S."/>
            <person name="Jones V.A."/>
            <person name="Morieri G."/>
            <person name="Champion C."/>
            <person name="Hetherington A.J."/>
            <person name="Kelly S."/>
            <person name="Saint-Marcoux D."/>
            <person name="Proust H."/>
            <person name="Prescott H."/>
            <person name="Dolan L."/>
        </authorList>
    </citation>
    <scope>NUCLEOTIDE SEQUENCE [LARGE SCALE GENOMIC DNA]</scope>
    <source>
        <tissue evidence="4">Whole gametophyte</tissue>
    </source>
</reference>
<dbReference type="GO" id="GO:0007165">
    <property type="term" value="P:signal transduction"/>
    <property type="evidence" value="ECO:0007669"/>
    <property type="project" value="InterPro"/>
</dbReference>
<evidence type="ECO:0000256" key="1">
    <source>
        <dbReference type="ARBA" id="ARBA00022999"/>
    </source>
</evidence>
<dbReference type="InterPro" id="IPR001217">
    <property type="entry name" value="STAT"/>
</dbReference>
<protein>
    <recommendedName>
        <fullName evidence="3">SH2 domain-containing protein</fullName>
    </recommendedName>
</protein>
<dbReference type="EMBL" id="LVLJ01001129">
    <property type="protein sequence ID" value="OAE31273.1"/>
    <property type="molecule type" value="Genomic_DNA"/>
</dbReference>
<sequence>MSCILGGQHRARPSRRLVGNAYSRLRRGGLCLLPAAAASFRPSAAAAAFRCCCEAVVGCWLAGWPRLPLSLSVRLWAAFVSFRLVSSSSGVVIHAQTVERAELCERERDQANRKTASPPARQQQQRCYCHCPLPLSFRPTLSVCWYIGTNSDDAGSAGRLAGVCFRRAQPLSDSVLHLIRSLRRRSRCSAMCTKSSGAVFGDDDYLQLDSLSLSFRRGGSPEHETHTLCFWLYLLKSSLPGIIIRQGTKGQLDDVRAVPFLTLDTDRKLALHGLHPEGDDAEISNDMDVLLAEKPCNIEKWVHVGCEIGSDIARLHIDGVIVGEKRLPLPAFGESETGEKEEVLLRGGSGLSAGSPVQAFAYLVRMLPQPTVTNHYVKNPPLELLLEGTSGATDDHEVEEGGDGSWSVVGGKASCRRNFALDVALLDALGRSIHKEMELVASLVYSDSNLPVEKPKDDAEAPLLTTFDGVEFPSTERPIKLVHGRASFKLKISQLSSKCDNRLFRVCFDSPSTPKYPFLRAFSRPIRCVSRNRNHRAPAAPYKRPHSAAFPQEGAISPNAEETITTEVDSICNGSSAAPSANGPYHKRNRTGVEKPAVPVLINSRGGAIHSPTLDTRTNGYAVSGDGRSQWLIHPAATLATAPLKLPSAYSGNSGGTPRLDVPGVAADYGTKHEDKEFLNRVAGCGDFVTREQFDSLWSWIYPIALTLRSSQVRAIWDNEEPKWIEGMIYKEEVEALLLRSSESMAKPGTFLLRFACSRFWPHPDAGALVVSYVGHDLRINHKLLSLDEGSGFNPGERPLPEQLLSQPELKQLCKVPSTLSNGTNA</sequence>
<gene>
    <name evidence="4" type="ORF">AXG93_1962s1300</name>
</gene>
<feature type="domain" description="SH2" evidence="3">
    <location>
        <begin position="724"/>
        <end position="810"/>
    </location>
</feature>
<evidence type="ECO:0000256" key="2">
    <source>
        <dbReference type="PROSITE-ProRule" id="PRU00191"/>
    </source>
</evidence>
<name>A0A176WF63_MARPO</name>
<dbReference type="Gene3D" id="3.30.505.10">
    <property type="entry name" value="SH2 domain"/>
    <property type="match status" value="1"/>
</dbReference>
<dbReference type="GO" id="GO:0003700">
    <property type="term" value="F:DNA-binding transcription factor activity"/>
    <property type="evidence" value="ECO:0007669"/>
    <property type="project" value="InterPro"/>
</dbReference>
<dbReference type="InterPro" id="IPR000980">
    <property type="entry name" value="SH2"/>
</dbReference>
<proteinExistence type="predicted"/>
<dbReference type="Proteomes" id="UP000077202">
    <property type="component" value="Unassembled WGS sequence"/>
</dbReference>
<keyword evidence="5" id="KW-1185">Reference proteome</keyword>
<evidence type="ECO:0000313" key="5">
    <source>
        <dbReference type="Proteomes" id="UP000077202"/>
    </source>
</evidence>
<organism evidence="4 5">
    <name type="scientific">Marchantia polymorpha subsp. ruderalis</name>
    <dbReference type="NCBI Taxonomy" id="1480154"/>
    <lineage>
        <taxon>Eukaryota</taxon>
        <taxon>Viridiplantae</taxon>
        <taxon>Streptophyta</taxon>
        <taxon>Embryophyta</taxon>
        <taxon>Marchantiophyta</taxon>
        <taxon>Marchantiopsida</taxon>
        <taxon>Marchantiidae</taxon>
        <taxon>Marchantiales</taxon>
        <taxon>Marchantiaceae</taxon>
        <taxon>Marchantia</taxon>
    </lineage>
</organism>
<dbReference type="PROSITE" id="PS50001">
    <property type="entry name" value="SH2"/>
    <property type="match status" value="1"/>
</dbReference>
<dbReference type="InterPro" id="IPR036860">
    <property type="entry name" value="SH2_dom_sf"/>
</dbReference>
<dbReference type="PANTHER" id="PTHR11801">
    <property type="entry name" value="SIGNAL TRANSDUCER AND ACTIVATOR OF TRANSCRIPTION"/>
    <property type="match status" value="1"/>
</dbReference>
<keyword evidence="1 2" id="KW-0727">SH2 domain</keyword>
<comment type="caution">
    <text evidence="4">The sequence shown here is derived from an EMBL/GenBank/DDBJ whole genome shotgun (WGS) entry which is preliminary data.</text>
</comment>
<accession>A0A176WF63</accession>
<evidence type="ECO:0000313" key="4">
    <source>
        <dbReference type="EMBL" id="OAE31273.1"/>
    </source>
</evidence>
<dbReference type="AlphaFoldDB" id="A0A176WF63"/>